<dbReference type="Proteomes" id="UP000092573">
    <property type="component" value="Chromosome"/>
</dbReference>
<protein>
    <submittedName>
        <fullName evidence="5">LacI family transcriptional regulator</fullName>
    </submittedName>
</protein>
<dbReference type="SUPFAM" id="SSF47413">
    <property type="entry name" value="lambda repressor-like DNA-binding domains"/>
    <property type="match status" value="1"/>
</dbReference>
<feature type="domain" description="HTH lacI-type" evidence="4">
    <location>
        <begin position="3"/>
        <end position="57"/>
    </location>
</feature>
<name>A0A1B1N0M1_9BACL</name>
<dbReference type="AlphaFoldDB" id="A0A1B1N0M1"/>
<dbReference type="InterPro" id="IPR046335">
    <property type="entry name" value="LacI/GalR-like_sensor"/>
</dbReference>
<dbReference type="KEGG" id="pyg:AWM70_10495"/>
<dbReference type="EMBL" id="CP014167">
    <property type="protein sequence ID" value="ANS74977.1"/>
    <property type="molecule type" value="Genomic_DNA"/>
</dbReference>
<sequence length="344" mass="38758">MDTKIVDVAAKAGVSPATVSRVLNRSNGVTERTRLKVMKAIEELGYHPNAAAKHLRSQRTKTIGVIAQDINSTYFTEIIKGIENMAYAQGYRVIICDAENHKEKEQEYLNLLLDRTIDGLILIVPLITDEEIIELADKGYFVAVVGRHIQHDRIPCVYTDNVKFSREVVKHLVQQGHRDIVFLNGHPDAVDSFERLEGYLKALRDHQIPFRPEFVENGHFSENGGYEALKRLVEKQLSFTAVFAANDEMALGVYRACAELGIRIPDQLAVIGVDNNRISKYIQPTLSTVNQPKYTMGAILVEKFIDQMNENQFENKRVFVVDSELIVRESSLFTVGKKSGPGNK</sequence>
<dbReference type="RefSeq" id="WP_068696172.1">
    <property type="nucleotide sequence ID" value="NZ_CP014167.1"/>
</dbReference>
<dbReference type="Pfam" id="PF13377">
    <property type="entry name" value="Peripla_BP_3"/>
    <property type="match status" value="1"/>
</dbReference>
<dbReference type="Gene3D" id="1.10.260.40">
    <property type="entry name" value="lambda repressor-like DNA-binding domains"/>
    <property type="match status" value="1"/>
</dbReference>
<dbReference type="SUPFAM" id="SSF53822">
    <property type="entry name" value="Periplasmic binding protein-like I"/>
    <property type="match status" value="1"/>
</dbReference>
<dbReference type="InterPro" id="IPR028082">
    <property type="entry name" value="Peripla_BP_I"/>
</dbReference>
<dbReference type="InterPro" id="IPR010982">
    <property type="entry name" value="Lambda_DNA-bd_dom_sf"/>
</dbReference>
<proteinExistence type="predicted"/>
<dbReference type="InterPro" id="IPR000843">
    <property type="entry name" value="HTH_LacI"/>
</dbReference>
<keyword evidence="1" id="KW-0805">Transcription regulation</keyword>
<dbReference type="Gene3D" id="3.40.50.2300">
    <property type="match status" value="2"/>
</dbReference>
<dbReference type="PROSITE" id="PS50932">
    <property type="entry name" value="HTH_LACI_2"/>
    <property type="match status" value="1"/>
</dbReference>
<evidence type="ECO:0000256" key="1">
    <source>
        <dbReference type="ARBA" id="ARBA00023015"/>
    </source>
</evidence>
<dbReference type="SMART" id="SM00354">
    <property type="entry name" value="HTH_LACI"/>
    <property type="match status" value="1"/>
</dbReference>
<reference evidence="5 6" key="1">
    <citation type="submission" date="2016-01" db="EMBL/GenBank/DDBJ databases">
        <title>Complete Genome Sequence of Paenibacillus yonginensis DCY84, a novel Plant Growth-Promoting Bacteria with Elicitation of Induced Systemic Resistance.</title>
        <authorList>
            <person name="Kim Y.J."/>
            <person name="Yang D.C."/>
            <person name="Sukweenadhi J."/>
        </authorList>
    </citation>
    <scope>NUCLEOTIDE SEQUENCE [LARGE SCALE GENOMIC DNA]</scope>
    <source>
        <strain evidence="5 6">DCY84</strain>
    </source>
</reference>
<dbReference type="GO" id="GO:0000976">
    <property type="term" value="F:transcription cis-regulatory region binding"/>
    <property type="evidence" value="ECO:0007669"/>
    <property type="project" value="TreeGrafter"/>
</dbReference>
<evidence type="ECO:0000259" key="4">
    <source>
        <dbReference type="PROSITE" id="PS50932"/>
    </source>
</evidence>
<dbReference type="CDD" id="cd01392">
    <property type="entry name" value="HTH_LacI"/>
    <property type="match status" value="1"/>
</dbReference>
<dbReference type="PANTHER" id="PTHR30146">
    <property type="entry name" value="LACI-RELATED TRANSCRIPTIONAL REPRESSOR"/>
    <property type="match status" value="1"/>
</dbReference>
<dbReference type="CDD" id="cd06267">
    <property type="entry name" value="PBP1_LacI_sugar_binding-like"/>
    <property type="match status" value="1"/>
</dbReference>
<dbReference type="Pfam" id="PF00356">
    <property type="entry name" value="LacI"/>
    <property type="match status" value="1"/>
</dbReference>
<evidence type="ECO:0000256" key="2">
    <source>
        <dbReference type="ARBA" id="ARBA00023125"/>
    </source>
</evidence>
<keyword evidence="6" id="KW-1185">Reference proteome</keyword>
<evidence type="ECO:0000256" key="3">
    <source>
        <dbReference type="ARBA" id="ARBA00023163"/>
    </source>
</evidence>
<accession>A0A1B1N0M1</accession>
<dbReference type="PROSITE" id="PS00356">
    <property type="entry name" value="HTH_LACI_1"/>
    <property type="match status" value="1"/>
</dbReference>
<evidence type="ECO:0000313" key="6">
    <source>
        <dbReference type="Proteomes" id="UP000092573"/>
    </source>
</evidence>
<keyword evidence="3" id="KW-0804">Transcription</keyword>
<organism evidence="5 6">
    <name type="scientific">Paenibacillus yonginensis</name>
    <dbReference type="NCBI Taxonomy" id="1462996"/>
    <lineage>
        <taxon>Bacteria</taxon>
        <taxon>Bacillati</taxon>
        <taxon>Bacillota</taxon>
        <taxon>Bacilli</taxon>
        <taxon>Bacillales</taxon>
        <taxon>Paenibacillaceae</taxon>
        <taxon>Paenibacillus</taxon>
    </lineage>
</organism>
<dbReference type="PANTHER" id="PTHR30146:SF109">
    <property type="entry name" value="HTH-TYPE TRANSCRIPTIONAL REGULATOR GALS"/>
    <property type="match status" value="1"/>
</dbReference>
<dbReference type="GO" id="GO:0003700">
    <property type="term" value="F:DNA-binding transcription factor activity"/>
    <property type="evidence" value="ECO:0007669"/>
    <property type="project" value="TreeGrafter"/>
</dbReference>
<gene>
    <name evidence="5" type="ORF">AWM70_10495</name>
</gene>
<dbReference type="OrthoDB" id="9784962at2"/>
<evidence type="ECO:0000313" key="5">
    <source>
        <dbReference type="EMBL" id="ANS74977.1"/>
    </source>
</evidence>
<keyword evidence="2" id="KW-0238">DNA-binding</keyword>